<evidence type="ECO:0000313" key="4">
    <source>
        <dbReference type="EMBL" id="PPQ68116.1"/>
    </source>
</evidence>
<evidence type="ECO:0000256" key="1">
    <source>
        <dbReference type="ARBA" id="ARBA00022574"/>
    </source>
</evidence>
<proteinExistence type="predicted"/>
<dbReference type="PANTHER" id="PTHR22847:SF741">
    <property type="entry name" value="E3 UBIQUITIN LIGASE COMPLEX SCF SUBUNIT SCONB-RELATED"/>
    <property type="match status" value="1"/>
</dbReference>
<name>A0A409VPI8_9AGAR</name>
<dbReference type="Proteomes" id="UP000284706">
    <property type="component" value="Unassembled WGS sequence"/>
</dbReference>
<keyword evidence="2" id="KW-0677">Repeat</keyword>
<sequence length="348" mass="39028">MSRSDLNTGLETQKLVSIPLAGIPQSSFETLVKFSKSYLVAAVCPRTEFSSLEIHNSTLITASYDATVRLWDLITGDCVQVLDGQFLRVLRPHPTMEGRGAQPGSNAQIRVENYFVTWFWGFPTFTIWKMALDEDLERNKSTKIMATSMRQIGHEDHEVACLAARDRTVATGGRDCTVRLWDIMSGECIWLSIGHTDDVTCIELNQTQCFSLSSYGTLRVWNIETGECHQVIGSRQEPIYQISVLPSSYIYAYLDGTLIARDSISSRLKYQLSGIKANFHHNGDKMVAGSVDGIRVWDVQSGKLVKESSSDFGNCSTVFALLGEHYAVAIVRRDEKVWLDVWDLVDYS</sequence>
<comment type="caution">
    <text evidence="4">The sequence shown here is derived from an EMBL/GenBank/DDBJ whole genome shotgun (WGS) entry which is preliminary data.</text>
</comment>
<dbReference type="InterPro" id="IPR020472">
    <property type="entry name" value="WD40_PAC1"/>
</dbReference>
<gene>
    <name evidence="4" type="ORF">CVT26_005737</name>
</gene>
<dbReference type="SMART" id="SM00320">
    <property type="entry name" value="WD40"/>
    <property type="match status" value="5"/>
</dbReference>
<accession>A0A409VPI8</accession>
<dbReference type="InterPro" id="IPR019775">
    <property type="entry name" value="WD40_repeat_CS"/>
</dbReference>
<dbReference type="Pfam" id="PF00400">
    <property type="entry name" value="WD40"/>
    <property type="match status" value="3"/>
</dbReference>
<dbReference type="InterPro" id="IPR001680">
    <property type="entry name" value="WD40_rpt"/>
</dbReference>
<evidence type="ECO:0008006" key="6">
    <source>
        <dbReference type="Google" id="ProtNLM"/>
    </source>
</evidence>
<dbReference type="PANTHER" id="PTHR22847">
    <property type="entry name" value="WD40 REPEAT PROTEIN"/>
    <property type="match status" value="1"/>
</dbReference>
<evidence type="ECO:0000256" key="3">
    <source>
        <dbReference type="PROSITE-ProRule" id="PRU00221"/>
    </source>
</evidence>
<dbReference type="OrthoDB" id="190105at2759"/>
<organism evidence="4 5">
    <name type="scientific">Gymnopilus dilepis</name>
    <dbReference type="NCBI Taxonomy" id="231916"/>
    <lineage>
        <taxon>Eukaryota</taxon>
        <taxon>Fungi</taxon>
        <taxon>Dikarya</taxon>
        <taxon>Basidiomycota</taxon>
        <taxon>Agaricomycotina</taxon>
        <taxon>Agaricomycetes</taxon>
        <taxon>Agaricomycetidae</taxon>
        <taxon>Agaricales</taxon>
        <taxon>Agaricineae</taxon>
        <taxon>Hymenogastraceae</taxon>
        <taxon>Gymnopilus</taxon>
    </lineage>
</organism>
<dbReference type="PROSITE" id="PS00678">
    <property type="entry name" value="WD_REPEATS_1"/>
    <property type="match status" value="2"/>
</dbReference>
<feature type="repeat" description="WD" evidence="3">
    <location>
        <begin position="59"/>
        <end position="81"/>
    </location>
</feature>
<evidence type="ECO:0000313" key="5">
    <source>
        <dbReference type="Proteomes" id="UP000284706"/>
    </source>
</evidence>
<dbReference type="PRINTS" id="PR00320">
    <property type="entry name" value="GPROTEINBRPT"/>
</dbReference>
<reference evidence="4 5" key="1">
    <citation type="journal article" date="2018" name="Evol. Lett.">
        <title>Horizontal gene cluster transfer increased hallucinogenic mushroom diversity.</title>
        <authorList>
            <person name="Reynolds H.T."/>
            <person name="Vijayakumar V."/>
            <person name="Gluck-Thaler E."/>
            <person name="Korotkin H.B."/>
            <person name="Matheny P.B."/>
            <person name="Slot J.C."/>
        </authorList>
    </citation>
    <scope>NUCLEOTIDE SEQUENCE [LARGE SCALE GENOMIC DNA]</scope>
    <source>
        <strain evidence="4 5">SRW20</strain>
    </source>
</reference>
<dbReference type="STRING" id="231916.A0A409VPI8"/>
<evidence type="ECO:0000256" key="2">
    <source>
        <dbReference type="ARBA" id="ARBA00022737"/>
    </source>
</evidence>
<dbReference type="InterPro" id="IPR036322">
    <property type="entry name" value="WD40_repeat_dom_sf"/>
</dbReference>
<dbReference type="PROSITE" id="PS50082">
    <property type="entry name" value="WD_REPEATS_2"/>
    <property type="match status" value="2"/>
</dbReference>
<keyword evidence="1 3" id="KW-0853">WD repeat</keyword>
<keyword evidence="5" id="KW-1185">Reference proteome</keyword>
<dbReference type="InterPro" id="IPR015943">
    <property type="entry name" value="WD40/YVTN_repeat-like_dom_sf"/>
</dbReference>
<dbReference type="Gene3D" id="2.130.10.10">
    <property type="entry name" value="YVTN repeat-like/Quinoprotein amine dehydrogenase"/>
    <property type="match status" value="1"/>
</dbReference>
<feature type="repeat" description="WD" evidence="3">
    <location>
        <begin position="169"/>
        <end position="191"/>
    </location>
</feature>
<protein>
    <recommendedName>
        <fullName evidence="6">Anaphase-promoting complex subunit 4 WD40 domain-containing protein</fullName>
    </recommendedName>
</protein>
<dbReference type="InParanoid" id="A0A409VPI8"/>
<dbReference type="SUPFAM" id="SSF50978">
    <property type="entry name" value="WD40 repeat-like"/>
    <property type="match status" value="1"/>
</dbReference>
<dbReference type="EMBL" id="NHYE01005602">
    <property type="protein sequence ID" value="PPQ68116.1"/>
    <property type="molecule type" value="Genomic_DNA"/>
</dbReference>
<dbReference type="AlphaFoldDB" id="A0A409VPI8"/>